<name>A0A365TIA2_9GAMM</name>
<gene>
    <name evidence="3" type="ORF">DQ400_18975</name>
</gene>
<protein>
    <submittedName>
        <fullName evidence="3">Uncharacterized protein</fullName>
    </submittedName>
</protein>
<feature type="transmembrane region" description="Helical" evidence="2">
    <location>
        <begin position="37"/>
        <end position="60"/>
    </location>
</feature>
<organism evidence="3 4">
    <name type="scientific">Vreelandella sulfidaeris</name>
    <dbReference type="NCBI Taxonomy" id="115553"/>
    <lineage>
        <taxon>Bacteria</taxon>
        <taxon>Pseudomonadati</taxon>
        <taxon>Pseudomonadota</taxon>
        <taxon>Gammaproteobacteria</taxon>
        <taxon>Oceanospirillales</taxon>
        <taxon>Halomonadaceae</taxon>
        <taxon>Vreelandella</taxon>
    </lineage>
</organism>
<reference evidence="4" key="1">
    <citation type="submission" date="2018-06" db="EMBL/GenBank/DDBJ databases">
        <title>Whole genome sequencing of four bacterial strains from South Shetland trench revealing bio-synthetic gene clusters.</title>
        <authorList>
            <person name="Abdel-Mageed W.M."/>
            <person name="Lehri B."/>
            <person name="Jarmusch S."/>
            <person name="Miranda K."/>
            <person name="Goodfellow M."/>
            <person name="Jaspars M."/>
            <person name="Karlyshev A.V."/>
        </authorList>
    </citation>
    <scope>NUCLEOTIDE SEQUENCE [LARGE SCALE GENOMIC DNA]</scope>
    <source>
        <strain evidence="4">SST4</strain>
    </source>
</reference>
<feature type="region of interest" description="Disordered" evidence="1">
    <location>
        <begin position="82"/>
        <end position="110"/>
    </location>
</feature>
<evidence type="ECO:0000313" key="4">
    <source>
        <dbReference type="Proteomes" id="UP000252204"/>
    </source>
</evidence>
<evidence type="ECO:0000256" key="2">
    <source>
        <dbReference type="SAM" id="Phobius"/>
    </source>
</evidence>
<comment type="caution">
    <text evidence="3">The sequence shown here is derived from an EMBL/GenBank/DDBJ whole genome shotgun (WGS) entry which is preliminary data.</text>
</comment>
<proteinExistence type="predicted"/>
<evidence type="ECO:0000313" key="3">
    <source>
        <dbReference type="EMBL" id="RBI65251.1"/>
    </source>
</evidence>
<evidence type="ECO:0000256" key="1">
    <source>
        <dbReference type="SAM" id="MobiDB-lite"/>
    </source>
</evidence>
<keyword evidence="4" id="KW-1185">Reference proteome</keyword>
<dbReference type="AlphaFoldDB" id="A0A365TIA2"/>
<keyword evidence="2" id="KW-0812">Transmembrane</keyword>
<feature type="compositionally biased region" description="Basic residues" evidence="1">
    <location>
        <begin position="85"/>
        <end position="97"/>
    </location>
</feature>
<sequence length="110" mass="12584">MPNGIWCEGPHKIYCQHKRELAGRKRQAFDNSYLEQAAGFTFLAALAVGKVISFVLRTAFMLGVPRETRLRGNVNIRMIHGERTGHHKGLRRSRYGKCKTQNKYNKKPGI</sequence>
<keyword evidence="2" id="KW-0472">Membrane</keyword>
<accession>A0A365TIA2</accession>
<dbReference type="EMBL" id="QNTU01000021">
    <property type="protein sequence ID" value="RBI65251.1"/>
    <property type="molecule type" value="Genomic_DNA"/>
</dbReference>
<dbReference type="Proteomes" id="UP000252204">
    <property type="component" value="Unassembled WGS sequence"/>
</dbReference>
<keyword evidence="2" id="KW-1133">Transmembrane helix</keyword>